<keyword evidence="10" id="KW-1185">Reference proteome</keyword>
<dbReference type="Gene3D" id="1.10.10.10">
    <property type="entry name" value="Winged helix-like DNA-binding domain superfamily/Winged helix DNA-binding domain"/>
    <property type="match status" value="2"/>
</dbReference>
<feature type="domain" description="RNA polymerase sigma-70" evidence="7">
    <location>
        <begin position="360"/>
        <end position="373"/>
    </location>
</feature>
<dbReference type="EMBL" id="BSYO01000009">
    <property type="protein sequence ID" value="GMH09818.1"/>
    <property type="molecule type" value="Genomic_DNA"/>
</dbReference>
<dbReference type="SUPFAM" id="SSF88659">
    <property type="entry name" value="Sigma3 and sigma4 domains of RNA polymerase sigma factors"/>
    <property type="match status" value="2"/>
</dbReference>
<protein>
    <recommendedName>
        <fullName evidence="7 8">RNA polymerase sigma-70 domain-containing protein</fullName>
    </recommendedName>
</protein>
<dbReference type="GO" id="GO:0003677">
    <property type="term" value="F:DNA binding"/>
    <property type="evidence" value="ECO:0007669"/>
    <property type="project" value="UniProtKB-KW"/>
</dbReference>
<dbReference type="GO" id="GO:0016987">
    <property type="term" value="F:sigma factor activity"/>
    <property type="evidence" value="ECO:0007669"/>
    <property type="project" value="UniProtKB-KW"/>
</dbReference>
<evidence type="ECO:0000256" key="6">
    <source>
        <dbReference type="SAM" id="MobiDB-lite"/>
    </source>
</evidence>
<dbReference type="InterPro" id="IPR007627">
    <property type="entry name" value="RNA_pol_sigma70_r2"/>
</dbReference>
<dbReference type="InterPro" id="IPR007630">
    <property type="entry name" value="RNA_pol_sigma70_r4"/>
</dbReference>
<evidence type="ECO:0000259" key="8">
    <source>
        <dbReference type="PROSITE" id="PS00716"/>
    </source>
</evidence>
<dbReference type="InterPro" id="IPR036388">
    <property type="entry name" value="WH-like_DNA-bd_sf"/>
</dbReference>
<dbReference type="Pfam" id="PF04545">
    <property type="entry name" value="Sigma70_r4"/>
    <property type="match status" value="1"/>
</dbReference>
<keyword evidence="5" id="KW-0804">Transcription</keyword>
<name>A0AAD3SER3_NEPGR</name>
<keyword evidence="2" id="KW-0805">Transcription regulation</keyword>
<organism evidence="9 10">
    <name type="scientific">Nepenthes gracilis</name>
    <name type="common">Slender pitcher plant</name>
    <dbReference type="NCBI Taxonomy" id="150966"/>
    <lineage>
        <taxon>Eukaryota</taxon>
        <taxon>Viridiplantae</taxon>
        <taxon>Streptophyta</taxon>
        <taxon>Embryophyta</taxon>
        <taxon>Tracheophyta</taxon>
        <taxon>Spermatophyta</taxon>
        <taxon>Magnoliopsida</taxon>
        <taxon>eudicotyledons</taxon>
        <taxon>Gunneridae</taxon>
        <taxon>Pentapetalae</taxon>
        <taxon>Caryophyllales</taxon>
        <taxon>Nepenthaceae</taxon>
        <taxon>Nepenthes</taxon>
    </lineage>
</organism>
<evidence type="ECO:0000256" key="1">
    <source>
        <dbReference type="ARBA" id="ARBA00007788"/>
    </source>
</evidence>
<dbReference type="Proteomes" id="UP001279734">
    <property type="component" value="Unassembled WGS sequence"/>
</dbReference>
<dbReference type="GO" id="GO:0006352">
    <property type="term" value="P:DNA-templated transcription initiation"/>
    <property type="evidence" value="ECO:0007669"/>
    <property type="project" value="InterPro"/>
</dbReference>
<dbReference type="GO" id="GO:0071482">
    <property type="term" value="P:cellular response to light stimulus"/>
    <property type="evidence" value="ECO:0007669"/>
    <property type="project" value="UniProtKB-ARBA"/>
</dbReference>
<dbReference type="PANTHER" id="PTHR30603">
    <property type="entry name" value="RNA POLYMERASE SIGMA FACTOR RPO"/>
    <property type="match status" value="1"/>
</dbReference>
<evidence type="ECO:0000256" key="4">
    <source>
        <dbReference type="ARBA" id="ARBA00023125"/>
    </source>
</evidence>
<accession>A0AAD3SER3</accession>
<dbReference type="SUPFAM" id="SSF88946">
    <property type="entry name" value="Sigma2 domain of RNA polymerase sigma factors"/>
    <property type="match status" value="1"/>
</dbReference>
<dbReference type="PRINTS" id="PR00046">
    <property type="entry name" value="SIGMA70FCT"/>
</dbReference>
<feature type="compositionally biased region" description="Basic and acidic residues" evidence="6">
    <location>
        <begin position="231"/>
        <end position="244"/>
    </location>
</feature>
<dbReference type="PROSITE" id="PS00716">
    <property type="entry name" value="SIGMA70_2"/>
    <property type="match status" value="1"/>
</dbReference>
<feature type="region of interest" description="Disordered" evidence="6">
    <location>
        <begin position="214"/>
        <end position="244"/>
    </location>
</feature>
<feature type="domain" description="RNA polymerase sigma-70" evidence="8">
    <location>
        <begin position="529"/>
        <end position="555"/>
    </location>
</feature>
<sequence>MMEAAMNFLSPSPPFPLRTHLRNYLPPLPPLSSFSSVYFLHEQASTAVSSMPTTSACTQFPTSVLLQEQRDDYRFSLNIVKGDRPFQSIWELKQMVARAPVCEDNIDSSDQFPRTFKQQQLHLPRLSCLLPSLPDQENTSLIMWSVTADTEKHMDLGPCEAISLAKEALAACKEAASLAESAELLGSDSDESSSLRTNPCPMFPVTSFVEEKTVRSTRHLERRTKKRKFAKPKETHESSRSAKVDTRRKLSEDFDLKDPLRFFLWGPETTQLLTVEEECELISKIQDLNKLEAVKRRLQSQFDREPTLIEWADAAGLSCKALQLQLHSGNNSREKLIYANFRMVVHIAKQYQGRGLGLQDLLQEGSVGLMKSVEKFKTQAGCRFPSYAYWWIRQAVRKAIFQHSRTIRLPENVYSLLSKVMEAKKSYIQEGHQHPTKEQLALRVGITVEKLQNLHFLTRIPLSLQQHVWMDQETTLQEVIPDTGIERPDVSVAKQLMRRHIRSLLISLTPKERKIIKLRYGVGSGKQNSLSEIGAVFGLSKERVRQLENRALNKLKQSVSRQGLKAYADLLA</sequence>
<dbReference type="InterPro" id="IPR000943">
    <property type="entry name" value="RNA_pol_sigma70"/>
</dbReference>
<evidence type="ECO:0000313" key="9">
    <source>
        <dbReference type="EMBL" id="GMH09818.1"/>
    </source>
</evidence>
<keyword evidence="3" id="KW-0731">Sigma factor</keyword>
<dbReference type="InterPro" id="IPR013324">
    <property type="entry name" value="RNA_pol_sigma_r3/r4-like"/>
</dbReference>
<dbReference type="PROSITE" id="PS00715">
    <property type="entry name" value="SIGMA70_1"/>
    <property type="match status" value="1"/>
</dbReference>
<dbReference type="Gene3D" id="1.20.120.1810">
    <property type="match status" value="1"/>
</dbReference>
<evidence type="ECO:0000256" key="5">
    <source>
        <dbReference type="ARBA" id="ARBA00023163"/>
    </source>
</evidence>
<keyword evidence="4" id="KW-0238">DNA-binding</keyword>
<feature type="compositionally biased region" description="Basic residues" evidence="6">
    <location>
        <begin position="215"/>
        <end position="230"/>
    </location>
</feature>
<comment type="caution">
    <text evidence="9">The sequence shown here is derived from an EMBL/GenBank/DDBJ whole genome shotgun (WGS) entry which is preliminary data.</text>
</comment>
<evidence type="ECO:0000259" key="7">
    <source>
        <dbReference type="PROSITE" id="PS00715"/>
    </source>
</evidence>
<reference evidence="9" key="1">
    <citation type="submission" date="2023-05" db="EMBL/GenBank/DDBJ databases">
        <title>Nepenthes gracilis genome sequencing.</title>
        <authorList>
            <person name="Fukushima K."/>
        </authorList>
    </citation>
    <scope>NUCLEOTIDE SEQUENCE</scope>
    <source>
        <strain evidence="9">SING2019-196</strain>
    </source>
</reference>
<dbReference type="PANTHER" id="PTHR30603:SF45">
    <property type="entry name" value="RNA POLYMERASE SIGMA FACTOR SIGF, CHLOROPLASTIC"/>
    <property type="match status" value="1"/>
</dbReference>
<dbReference type="InterPro" id="IPR050239">
    <property type="entry name" value="Sigma-70_RNA_pol_init_factors"/>
</dbReference>
<comment type="similarity">
    <text evidence="1">Belongs to the sigma-70 factor family.</text>
</comment>
<dbReference type="Pfam" id="PF04539">
    <property type="entry name" value="Sigma70_r3"/>
    <property type="match status" value="1"/>
</dbReference>
<evidence type="ECO:0000256" key="2">
    <source>
        <dbReference type="ARBA" id="ARBA00023015"/>
    </source>
</evidence>
<evidence type="ECO:0000313" key="10">
    <source>
        <dbReference type="Proteomes" id="UP001279734"/>
    </source>
</evidence>
<proteinExistence type="inferred from homology"/>
<evidence type="ECO:0000256" key="3">
    <source>
        <dbReference type="ARBA" id="ARBA00023082"/>
    </source>
</evidence>
<dbReference type="InterPro" id="IPR007624">
    <property type="entry name" value="RNA_pol_sigma70_r3"/>
</dbReference>
<dbReference type="Pfam" id="PF04542">
    <property type="entry name" value="Sigma70_r2"/>
    <property type="match status" value="1"/>
</dbReference>
<dbReference type="NCBIfam" id="TIGR02937">
    <property type="entry name" value="sigma70-ECF"/>
    <property type="match status" value="1"/>
</dbReference>
<dbReference type="CDD" id="cd06171">
    <property type="entry name" value="Sigma70_r4"/>
    <property type="match status" value="1"/>
</dbReference>
<dbReference type="AlphaFoldDB" id="A0AAD3SER3"/>
<dbReference type="InterPro" id="IPR014284">
    <property type="entry name" value="RNA_pol_sigma-70_dom"/>
</dbReference>
<dbReference type="InterPro" id="IPR013325">
    <property type="entry name" value="RNA_pol_sigma_r2"/>
</dbReference>
<gene>
    <name evidence="9" type="ORF">Nepgr_011659</name>
</gene>